<dbReference type="RefSeq" id="WP_090130277.1">
    <property type="nucleotide sequence ID" value="NZ_FOLY01000001.1"/>
</dbReference>
<proteinExistence type="predicted"/>
<dbReference type="Proteomes" id="UP000199046">
    <property type="component" value="Unassembled WGS sequence"/>
</dbReference>
<dbReference type="InterPro" id="IPR006680">
    <property type="entry name" value="Amidohydro-rel"/>
</dbReference>
<feature type="domain" description="Amidohydrolase-related" evidence="1">
    <location>
        <begin position="11"/>
        <end position="271"/>
    </location>
</feature>
<dbReference type="InterPro" id="IPR032466">
    <property type="entry name" value="Metal_Hydrolase"/>
</dbReference>
<evidence type="ECO:0000313" key="3">
    <source>
        <dbReference type="Proteomes" id="UP000199046"/>
    </source>
</evidence>
<keyword evidence="3" id="KW-1185">Reference proteome</keyword>
<dbReference type="GO" id="GO:0016853">
    <property type="term" value="F:isomerase activity"/>
    <property type="evidence" value="ECO:0007669"/>
    <property type="project" value="UniProtKB-KW"/>
</dbReference>
<dbReference type="PANTHER" id="PTHR35563">
    <property type="entry name" value="BARREL METAL-DEPENDENT HYDROLASE, PUTATIVE (AFU_ORTHOLOGUE AFUA_1G16240)-RELATED"/>
    <property type="match status" value="1"/>
</dbReference>
<dbReference type="OrthoDB" id="9787654at2"/>
<dbReference type="GO" id="GO:0016787">
    <property type="term" value="F:hydrolase activity"/>
    <property type="evidence" value="ECO:0007669"/>
    <property type="project" value="InterPro"/>
</dbReference>
<dbReference type="SUPFAM" id="SSF51556">
    <property type="entry name" value="Metallo-dependent hydrolases"/>
    <property type="match status" value="1"/>
</dbReference>
<dbReference type="STRING" id="402385.SAMN05421848_0400"/>
<keyword evidence="2" id="KW-0413">Isomerase</keyword>
<evidence type="ECO:0000313" key="2">
    <source>
        <dbReference type="EMBL" id="SFC06184.1"/>
    </source>
</evidence>
<accession>A0A1I1G3M3</accession>
<gene>
    <name evidence="2" type="ORF">SAMN05421848_0400</name>
</gene>
<sequence length="271" mass="30526">MNQISDILPSCDCHIHVFDHDKAYADARYQPPHKNIDDFISEAAVASIRRAVLIQASIDGTDNHYLIDTLRQAQTAQSPLELRGVVMIDAHTPDLESMAMAGVQGIRVQDRTRLGQHDLKGLPQLAARAANVDWHVELNTEPERYNALEALLPALPEGQSIVLDHFGHVTPGHPEQLAGLYHLLDTGRIWIKLAPTRVSRHVGRYDDLGELTRQLAERYTERCLWGSDWPHVMTAAPLPESTDMLGFLERTLSKAQRQACLHDNPTRLYRF</sequence>
<dbReference type="PANTHER" id="PTHR35563:SF2">
    <property type="entry name" value="BARREL METAL-DEPENDENT HYDROLASE, PUTATIVE (AFU_ORTHOLOGUE AFUA_1G16240)-RELATED"/>
    <property type="match status" value="1"/>
</dbReference>
<dbReference type="AlphaFoldDB" id="A0A1I1G3M3"/>
<dbReference type="EMBL" id="FOLY01000001">
    <property type="protein sequence ID" value="SFC06184.1"/>
    <property type="molecule type" value="Genomic_DNA"/>
</dbReference>
<evidence type="ECO:0000259" key="1">
    <source>
        <dbReference type="Pfam" id="PF04909"/>
    </source>
</evidence>
<organism evidence="2 3">
    <name type="scientific">Kushneria avicenniae</name>
    <dbReference type="NCBI Taxonomy" id="402385"/>
    <lineage>
        <taxon>Bacteria</taxon>
        <taxon>Pseudomonadati</taxon>
        <taxon>Pseudomonadota</taxon>
        <taxon>Gammaproteobacteria</taxon>
        <taxon>Oceanospirillales</taxon>
        <taxon>Halomonadaceae</taxon>
        <taxon>Kushneria</taxon>
    </lineage>
</organism>
<dbReference type="Gene3D" id="3.20.20.140">
    <property type="entry name" value="Metal-dependent hydrolases"/>
    <property type="match status" value="1"/>
</dbReference>
<dbReference type="InterPro" id="IPR052358">
    <property type="entry name" value="Aro_Compnd_Degr_Hydrolases"/>
</dbReference>
<protein>
    <submittedName>
        <fullName evidence="2">D-galactarolactone isomerase</fullName>
    </submittedName>
</protein>
<name>A0A1I1G3M3_9GAMM</name>
<dbReference type="Pfam" id="PF04909">
    <property type="entry name" value="Amidohydro_2"/>
    <property type="match status" value="1"/>
</dbReference>
<reference evidence="3" key="1">
    <citation type="submission" date="2016-10" db="EMBL/GenBank/DDBJ databases">
        <authorList>
            <person name="Varghese N."/>
            <person name="Submissions S."/>
        </authorList>
    </citation>
    <scope>NUCLEOTIDE SEQUENCE [LARGE SCALE GENOMIC DNA]</scope>
    <source>
        <strain evidence="3">DSM 23439</strain>
    </source>
</reference>